<organism evidence="1 2">
    <name type="scientific">Xanthobacter autotrophicus (strain ATCC BAA-1158 / Py2)</name>
    <dbReference type="NCBI Taxonomy" id="78245"/>
    <lineage>
        <taxon>Bacteria</taxon>
        <taxon>Pseudomonadati</taxon>
        <taxon>Pseudomonadota</taxon>
        <taxon>Alphaproteobacteria</taxon>
        <taxon>Hyphomicrobiales</taxon>
        <taxon>Xanthobacteraceae</taxon>
        <taxon>Xanthobacter</taxon>
    </lineage>
</organism>
<evidence type="ECO:0000313" key="1">
    <source>
        <dbReference type="EMBL" id="ABS65494.1"/>
    </source>
</evidence>
<dbReference type="KEGG" id="xau:Xaut_0236"/>
<sequence>MMLDHHTRAEDVRVTTAFDISAISDEAIRRDYIHLQRRAENLSVSFAEGYGRPASPIRFRYINESEFNAFASCEGDGYLVELNAAIPLFVMILFYRLLTDPRVLPHLDASGMVASNFELPFIVDPDDFDRRVDWKVAANPIRAFAAGTLADLCSTFVVLHEFAHVLCGHTEGLLHFEKDRKLAEMVTRARPKRKGKARDTAIARRKAWEADADVVAAAFLVQFVDELVHVDEANVRTRQVFSHAEGFHLEHTLAITVAALFAFFSYVQGARDKLDRTSDHPHPQVRARLVKDILFQVAAERWDMDGEKFHALLDERMDEMMVVLEDVGLFDPKQFTAAFDRRIDRECAGLRKLRDRYRESCAQWCWVEW</sequence>
<name>A7IBV1_XANP2</name>
<evidence type="ECO:0000313" key="2">
    <source>
        <dbReference type="Proteomes" id="UP000002417"/>
    </source>
</evidence>
<protein>
    <submittedName>
        <fullName evidence="1">Uncharacterized protein</fullName>
    </submittedName>
</protein>
<gene>
    <name evidence="1" type="ordered locus">Xaut_0236</name>
</gene>
<reference evidence="1 2" key="1">
    <citation type="submission" date="2007-07" db="EMBL/GenBank/DDBJ databases">
        <title>Complete sequence of chromosome of Xanthobacter autotrophicus Py2.</title>
        <authorList>
            <consortium name="US DOE Joint Genome Institute"/>
            <person name="Copeland A."/>
            <person name="Lucas S."/>
            <person name="Lapidus A."/>
            <person name="Barry K."/>
            <person name="Glavina del Rio T."/>
            <person name="Hammon N."/>
            <person name="Israni S."/>
            <person name="Dalin E."/>
            <person name="Tice H."/>
            <person name="Pitluck S."/>
            <person name="Sims D."/>
            <person name="Brettin T."/>
            <person name="Bruce D."/>
            <person name="Detter J.C."/>
            <person name="Han C."/>
            <person name="Tapia R."/>
            <person name="Brainard J."/>
            <person name="Schmutz J."/>
            <person name="Larimer F."/>
            <person name="Land M."/>
            <person name="Hauser L."/>
            <person name="Kyrpides N."/>
            <person name="Kim E."/>
            <person name="Ensigns S.A."/>
            <person name="Richardson P."/>
        </authorList>
    </citation>
    <scope>NUCLEOTIDE SEQUENCE [LARGE SCALE GENOMIC DNA]</scope>
    <source>
        <strain evidence="2">ATCC BAA-1158 / Py2</strain>
    </source>
</reference>
<keyword evidence="2" id="KW-1185">Reference proteome</keyword>
<dbReference type="STRING" id="78245.Xaut_0236"/>
<dbReference type="EMBL" id="CP000781">
    <property type="protein sequence ID" value="ABS65494.1"/>
    <property type="molecule type" value="Genomic_DNA"/>
</dbReference>
<dbReference type="HOGENOM" id="CLU_749946_0_0_5"/>
<accession>A7IBV1</accession>
<dbReference type="Proteomes" id="UP000002417">
    <property type="component" value="Chromosome"/>
</dbReference>
<dbReference type="AlphaFoldDB" id="A7IBV1"/>
<proteinExistence type="predicted"/>